<evidence type="ECO:0000313" key="13">
    <source>
        <dbReference type="Proteomes" id="UP001157156"/>
    </source>
</evidence>
<name>A0ABQ6EQ65_9VIBR</name>
<dbReference type="InterPro" id="IPR058982">
    <property type="entry name" value="Beta-barrel_AprE"/>
</dbReference>
<keyword evidence="6 9" id="KW-0812">Transmembrane</keyword>
<feature type="domain" description="AprE-like beta-barrel" evidence="11">
    <location>
        <begin position="334"/>
        <end position="422"/>
    </location>
</feature>
<keyword evidence="3 9" id="KW-0813">Transport</keyword>
<evidence type="ECO:0000256" key="8">
    <source>
        <dbReference type="ARBA" id="ARBA00023136"/>
    </source>
</evidence>
<sequence>MLLMNEKKNSAPEIWPDFEFSSAIEAPTERKIIKATILVICLATFSLFIWSIFTNVNEIAKTHGQIVPLGHKQVIQNKHGGTISSVLVAEGDVVNKGQALVNFVSVDSQSLKDELEAKRANFILRIERYNAFLSERQPDFSAFVEVFPSLVKTHEQAFQEMLEKEASLVSVSQAEIRKTQEEINSINNELPTLRSQIAHSRHMLNLMASTTSRQAISEMERNNQEQKLASYTRELTSLLGKKSVLEKTLVHLDEQLKEKKTDYKSDVSERRTEAQTELITTEARLRSSNFDLEDNTVRAPVDGIVQSIPTTNEGSVIQPGGTVAIIVPTTKTAIMESKLSPRDVGFIHIGQTVRIKIDAFDYSRYGSLEGIVEKVSPTTDADERGGVYYKVRISIAHPYYFDNPDKFKLIPGMTGEADIVTGEKTVFEYLWKPVYTNITTAFGER</sequence>
<evidence type="ECO:0000256" key="2">
    <source>
        <dbReference type="ARBA" id="ARBA00009477"/>
    </source>
</evidence>
<evidence type="ECO:0000256" key="9">
    <source>
        <dbReference type="RuleBase" id="RU365093"/>
    </source>
</evidence>
<evidence type="ECO:0000259" key="11">
    <source>
        <dbReference type="Pfam" id="PF26002"/>
    </source>
</evidence>
<comment type="caution">
    <text evidence="12">The sequence shown here is derived from an EMBL/GenBank/DDBJ whole genome shotgun (WGS) entry which is preliminary data.</text>
</comment>
<keyword evidence="10" id="KW-0175">Coiled coil</keyword>
<keyword evidence="7 9" id="KW-1133">Transmembrane helix</keyword>
<dbReference type="InterPro" id="IPR010129">
    <property type="entry name" value="T1SS_HlyD"/>
</dbReference>
<comment type="similarity">
    <text evidence="2 9">Belongs to the membrane fusion protein (MFP) (TC 8.A.1) family.</text>
</comment>
<dbReference type="InterPro" id="IPR050739">
    <property type="entry name" value="MFP"/>
</dbReference>
<evidence type="ECO:0000256" key="6">
    <source>
        <dbReference type="ARBA" id="ARBA00022692"/>
    </source>
</evidence>
<dbReference type="PANTHER" id="PTHR30386:SF26">
    <property type="entry name" value="TRANSPORT PROTEIN COMB"/>
    <property type="match status" value="1"/>
</dbReference>
<evidence type="ECO:0000256" key="5">
    <source>
        <dbReference type="ARBA" id="ARBA00022519"/>
    </source>
</evidence>
<dbReference type="PANTHER" id="PTHR30386">
    <property type="entry name" value="MEMBRANE FUSION SUBUNIT OF EMRAB-TOLC MULTIDRUG EFFLUX PUMP"/>
    <property type="match status" value="1"/>
</dbReference>
<evidence type="ECO:0000256" key="3">
    <source>
        <dbReference type="ARBA" id="ARBA00022448"/>
    </source>
</evidence>
<feature type="coiled-coil region" evidence="10">
    <location>
        <begin position="221"/>
        <end position="262"/>
    </location>
</feature>
<keyword evidence="4 9" id="KW-1003">Cell membrane</keyword>
<evidence type="ECO:0000256" key="1">
    <source>
        <dbReference type="ARBA" id="ARBA00004377"/>
    </source>
</evidence>
<dbReference type="EMBL" id="BSPV01000008">
    <property type="protein sequence ID" value="GLT15295.1"/>
    <property type="molecule type" value="Genomic_DNA"/>
</dbReference>
<proteinExistence type="inferred from homology"/>
<protein>
    <recommendedName>
        <fullName evidence="9">Membrane fusion protein (MFP) family protein</fullName>
    </recommendedName>
</protein>
<keyword evidence="8 9" id="KW-0472">Membrane</keyword>
<evidence type="ECO:0000313" key="12">
    <source>
        <dbReference type="EMBL" id="GLT15295.1"/>
    </source>
</evidence>
<comment type="subcellular location">
    <subcellularLocation>
        <location evidence="1 9">Cell inner membrane</location>
        <topology evidence="1 9">Single-pass membrane protein</topology>
    </subcellularLocation>
</comment>
<feature type="coiled-coil region" evidence="10">
    <location>
        <begin position="169"/>
        <end position="196"/>
    </location>
</feature>
<evidence type="ECO:0000256" key="10">
    <source>
        <dbReference type="SAM" id="Coils"/>
    </source>
</evidence>
<keyword evidence="5 9" id="KW-0997">Cell inner membrane</keyword>
<dbReference type="Pfam" id="PF26002">
    <property type="entry name" value="Beta-barrel_AprE"/>
    <property type="match status" value="1"/>
</dbReference>
<keyword evidence="13" id="KW-1185">Reference proteome</keyword>
<evidence type="ECO:0000256" key="4">
    <source>
        <dbReference type="ARBA" id="ARBA00022475"/>
    </source>
</evidence>
<gene>
    <name evidence="12" type="ORF">GCM10007931_22700</name>
</gene>
<accession>A0ABQ6EQ65</accession>
<dbReference type="NCBIfam" id="TIGR01843">
    <property type="entry name" value="type_I_hlyD"/>
    <property type="match status" value="1"/>
</dbReference>
<dbReference type="Proteomes" id="UP001157156">
    <property type="component" value="Unassembled WGS sequence"/>
</dbReference>
<dbReference type="PRINTS" id="PR01490">
    <property type="entry name" value="RTXTOXIND"/>
</dbReference>
<evidence type="ECO:0000256" key="7">
    <source>
        <dbReference type="ARBA" id="ARBA00022989"/>
    </source>
</evidence>
<reference evidence="13" key="1">
    <citation type="journal article" date="2019" name="Int. J. Syst. Evol. Microbiol.">
        <title>The Global Catalogue of Microorganisms (GCM) 10K type strain sequencing project: providing services to taxonomists for standard genome sequencing and annotation.</title>
        <authorList>
            <consortium name="The Broad Institute Genomics Platform"/>
            <consortium name="The Broad Institute Genome Sequencing Center for Infectious Disease"/>
            <person name="Wu L."/>
            <person name="Ma J."/>
        </authorList>
    </citation>
    <scope>NUCLEOTIDE SEQUENCE [LARGE SCALE GENOMIC DNA]</scope>
    <source>
        <strain evidence="13">NBRC 111146</strain>
    </source>
</reference>
<organism evidence="12 13">
    <name type="scientific">Vibrio algivorus</name>
    <dbReference type="NCBI Taxonomy" id="1667024"/>
    <lineage>
        <taxon>Bacteria</taxon>
        <taxon>Pseudomonadati</taxon>
        <taxon>Pseudomonadota</taxon>
        <taxon>Gammaproteobacteria</taxon>
        <taxon>Vibrionales</taxon>
        <taxon>Vibrionaceae</taxon>
        <taxon>Vibrio</taxon>
    </lineage>
</organism>
<dbReference type="Gene3D" id="2.40.30.170">
    <property type="match status" value="1"/>
</dbReference>
<feature type="transmembrane region" description="Helical" evidence="9">
    <location>
        <begin position="32"/>
        <end position="53"/>
    </location>
</feature>
<dbReference type="Gene3D" id="2.40.50.100">
    <property type="match status" value="1"/>
</dbReference>